<feature type="compositionally biased region" description="Polar residues" evidence="1">
    <location>
        <begin position="355"/>
        <end position="365"/>
    </location>
</feature>
<feature type="region of interest" description="Disordered" evidence="1">
    <location>
        <begin position="349"/>
        <end position="381"/>
    </location>
</feature>
<dbReference type="RefSeq" id="WP_152646646.1">
    <property type="nucleotide sequence ID" value="NZ_CP059735.1"/>
</dbReference>
<dbReference type="EMBL" id="CP059735">
    <property type="protein sequence ID" value="WDD97653.1"/>
    <property type="molecule type" value="Genomic_DNA"/>
</dbReference>
<dbReference type="KEGG" id="tact:SG35_020410"/>
<protein>
    <submittedName>
        <fullName evidence="2">Uncharacterized protein</fullName>
    </submittedName>
</protein>
<dbReference type="AlphaFoldDB" id="A0AAE9YP58"/>
<evidence type="ECO:0000313" key="2">
    <source>
        <dbReference type="EMBL" id="WDD97653.1"/>
    </source>
</evidence>
<name>A0AAE9YP58_9GAMM</name>
<accession>A0AAE9YP58</accession>
<sequence length="381" mass="43207">MTDHYEPGTDNVSDQEARERVNRLLTDYPKLADKHKDSEGLPPTRTWFIPPHYHKDYYLRDVVSLCEQGYGEVELHLHHGKHCPDTSENLRETIKLCLEEFSQFGIFGKENGKTAYGFIHGDWALDNARNNQFCGVNDEISILKETGCYADYTFPSPNEATPTQINSIFYAKDDPTKPKSHDTGKRVAANGQCDPKDLMIVQGPTFPYFRDQKWSKLRVSGDEIAGHTPLKPNRIDACIRSAISVKGKEDWVFVKMHTHGATDGDAVLGQEMDDIFTYLESKYNDGENYCLHYVTARETYNLIKAIENGEPCEDPSLYRNYRVSAPQYNSTPDIACASKTLQERVARTYKDNEDVQSYDQAQGPSYSPEPGMVGDEASQEK</sequence>
<evidence type="ECO:0000313" key="3">
    <source>
        <dbReference type="Proteomes" id="UP000032568"/>
    </source>
</evidence>
<reference evidence="2 3" key="1">
    <citation type="journal article" date="2015" name="Genome Announc.">
        <title>Draft Genome Sequences of Marine Isolates of Thalassomonas viridans and Thalassomonas actiniarum.</title>
        <authorList>
            <person name="Olonade I."/>
            <person name="van Zyl L.J."/>
            <person name="Trindade M."/>
        </authorList>
    </citation>
    <scope>NUCLEOTIDE SEQUENCE [LARGE SCALE GENOMIC DNA]</scope>
    <source>
        <strain evidence="2 3">A5K-106</strain>
    </source>
</reference>
<gene>
    <name evidence="2" type="ORF">SG35_020410</name>
</gene>
<proteinExistence type="predicted"/>
<reference evidence="2 3" key="2">
    <citation type="journal article" date="2022" name="Mar. Drugs">
        <title>Bioassay-Guided Fractionation Leads to the Detection of Cholic Acid Generated by the Rare Thalassomonas sp.</title>
        <authorList>
            <person name="Pheiffer F."/>
            <person name="Schneider Y.K."/>
            <person name="Hansen E.H."/>
            <person name="Andersen J.H."/>
            <person name="Isaksson J."/>
            <person name="Busche T."/>
            <person name="R C."/>
            <person name="Kalinowski J."/>
            <person name="Zyl L.V."/>
            <person name="Trindade M."/>
        </authorList>
    </citation>
    <scope>NUCLEOTIDE SEQUENCE [LARGE SCALE GENOMIC DNA]</scope>
    <source>
        <strain evidence="2 3">A5K-106</strain>
    </source>
</reference>
<evidence type="ECO:0000256" key="1">
    <source>
        <dbReference type="SAM" id="MobiDB-lite"/>
    </source>
</evidence>
<organism evidence="2 3">
    <name type="scientific">Thalassomonas actiniarum</name>
    <dbReference type="NCBI Taxonomy" id="485447"/>
    <lineage>
        <taxon>Bacteria</taxon>
        <taxon>Pseudomonadati</taxon>
        <taxon>Pseudomonadota</taxon>
        <taxon>Gammaproteobacteria</taxon>
        <taxon>Alteromonadales</taxon>
        <taxon>Colwelliaceae</taxon>
        <taxon>Thalassomonas</taxon>
    </lineage>
</organism>
<keyword evidence="3" id="KW-1185">Reference proteome</keyword>
<dbReference type="Proteomes" id="UP000032568">
    <property type="component" value="Chromosome"/>
</dbReference>